<name>A0ABU5VR27_9BACT</name>
<organism evidence="2 3">
    <name type="scientific">Bacteriovorax antarcticus</name>
    <dbReference type="NCBI Taxonomy" id="3088717"/>
    <lineage>
        <taxon>Bacteria</taxon>
        <taxon>Pseudomonadati</taxon>
        <taxon>Bdellovibrionota</taxon>
        <taxon>Bacteriovoracia</taxon>
        <taxon>Bacteriovoracales</taxon>
        <taxon>Bacteriovoracaceae</taxon>
        <taxon>Bacteriovorax</taxon>
    </lineage>
</organism>
<evidence type="ECO:0000313" key="3">
    <source>
        <dbReference type="Proteomes" id="UP001302274"/>
    </source>
</evidence>
<evidence type="ECO:0000256" key="1">
    <source>
        <dbReference type="ARBA" id="ARBA00023239"/>
    </source>
</evidence>
<dbReference type="PANTHER" id="PTHR30272:SF1">
    <property type="entry name" value="3-HYDROXYACYL-[ACYL-CARRIER-PROTEIN] DEHYDRATASE"/>
    <property type="match status" value="1"/>
</dbReference>
<dbReference type="EMBL" id="JAYGJQ010000001">
    <property type="protein sequence ID" value="MEA9355456.1"/>
    <property type="molecule type" value="Genomic_DNA"/>
</dbReference>
<protein>
    <submittedName>
        <fullName evidence="2">FabA/FabZ family ACP-dehydratase</fullName>
    </submittedName>
</protein>
<dbReference type="Gene3D" id="3.10.129.10">
    <property type="entry name" value="Hotdog Thioesterase"/>
    <property type="match status" value="1"/>
</dbReference>
<dbReference type="CDD" id="cd00493">
    <property type="entry name" value="FabA_FabZ"/>
    <property type="match status" value="1"/>
</dbReference>
<dbReference type="SUPFAM" id="SSF54637">
    <property type="entry name" value="Thioesterase/thiol ester dehydrase-isomerase"/>
    <property type="match status" value="1"/>
</dbReference>
<dbReference type="Pfam" id="PF07977">
    <property type="entry name" value="FabA"/>
    <property type="match status" value="1"/>
</dbReference>
<evidence type="ECO:0000313" key="2">
    <source>
        <dbReference type="EMBL" id="MEA9355456.1"/>
    </source>
</evidence>
<dbReference type="InterPro" id="IPR029069">
    <property type="entry name" value="HotDog_dom_sf"/>
</dbReference>
<dbReference type="PANTHER" id="PTHR30272">
    <property type="entry name" value="3-HYDROXYACYL-[ACYL-CARRIER-PROTEIN] DEHYDRATASE"/>
    <property type="match status" value="1"/>
</dbReference>
<keyword evidence="3" id="KW-1185">Reference proteome</keyword>
<dbReference type="RefSeq" id="WP_323575012.1">
    <property type="nucleotide sequence ID" value="NZ_JAYGJQ010000001.1"/>
</dbReference>
<gene>
    <name evidence="2" type="ORF">SHI21_04565</name>
</gene>
<accession>A0ABU5VR27</accession>
<dbReference type="Proteomes" id="UP001302274">
    <property type="component" value="Unassembled WGS sequence"/>
</dbReference>
<proteinExistence type="predicted"/>
<keyword evidence="1" id="KW-0456">Lyase</keyword>
<dbReference type="InterPro" id="IPR013114">
    <property type="entry name" value="FabA_FabZ"/>
</dbReference>
<sequence length="163" mass="18549">MLLNTEQVKKILPHRDPFLFIDSVESVSIPGQEIEKGKVYDIKELQNMEVVAHYTTKKDHNIFAGHFPDYPILPGVVQVEMMAQATSFIVLLLNQDPFSMKMDVALLGINEARFRKPIFPEMELKIVTKTLKVRGPMITSECKLYHNDVLMSEATVLASLKMT</sequence>
<comment type="caution">
    <text evidence="2">The sequence shown here is derived from an EMBL/GenBank/DDBJ whole genome shotgun (WGS) entry which is preliminary data.</text>
</comment>
<reference evidence="2 3" key="1">
    <citation type="submission" date="2023-11" db="EMBL/GenBank/DDBJ databases">
        <title>A Novel Polar Bacteriovorax (B. antarcticus) Isolated from the Biocrust in Antarctica.</title>
        <authorList>
            <person name="Mun W."/>
            <person name="Choi S.Y."/>
            <person name="Mitchell R.J."/>
        </authorList>
    </citation>
    <scope>NUCLEOTIDE SEQUENCE [LARGE SCALE GENOMIC DNA]</scope>
    <source>
        <strain evidence="2 3">PP10</strain>
    </source>
</reference>